<sequence>MGGSSASKPKQPVKEERNDDEKLPLLGQWEFEAAVDEKDVELKEIDYPPPEPSLYLDTSEIDFTEVDDHALNTKINLANSFTDLTNHLTSKYEDDLKKVRSLIVWLSGQRIRTRTYNEPIDIDTPLEYMDLIKQKRGTFAAFFALLCRAADVPCVIVKGFCKTSHAKMYDIDLASWKCTWNAVFIHDQWRIIHPYWICTPFAEKSSLNGYVLETGGKLLEGNSDQKRIFNSAYFLPDPEKFVRLCFAEDRRWQLYKGELPRTDFASSPYLTPSCFDFEVQLLNNQKSIIQTNDGFGIVEFQIKRWKNFKSFDVGYKLHHIKDKPNNPKFKLIDGAYVLFVRTDDVWTFQVRCPSVGIFQISFYASKNSEVSKWLFDIQIQCLGHTGDATPLPFSPKDLGWGPNHLTEKHGLLLPSHESGIILVKEKEEVTIKFILIHKLDYQVELVNENVSQWDLKRSVTSRIEKRELNITVKIPEDGEYILKLKVPKPKTKMYHSICVYLLTNNDPRHNGNKIREMLPLRKAREKLRYAVIGFDVEELEDAIHRCIKEKAPSNDPEVTKAKQRLIYIQIKKDLRDAVMRRRIDKLDKAIQKAKQSPFRRALYPNIRYSDGLRQQLIKIRDFGCSVMDLKQNMISELHTYSHPPTEVYESLKATYIILGEKEDMVEVSFCSEKDSQQYLSVIKKIELSNGAVYQVFQVYCNIKHKSYGHSELKPIYASMFFFQQNWVYIQSLLRKHGSESILSRIGAFSGVVDVEALEKAKACLQKIPENKVATGILIGAHTFLSWTQSIIKELETKMYHPKYVDHDDALETRRSLDGDTEFDELESTDVKERLQTIEENGIDDVDDTKPNKNGQIIPRIVIN</sequence>
<dbReference type="Pfam" id="PF23265">
    <property type="entry name" value="Ig-like_KY"/>
    <property type="match status" value="2"/>
</dbReference>
<comment type="caution">
    <text evidence="3">The sequence shown here is derived from an EMBL/GenBank/DDBJ whole genome shotgun (WGS) entry which is preliminary data.</text>
</comment>
<gene>
    <name evidence="3" type="ORF">KUTeg_017818</name>
</gene>
<accession>A0ABQ9EGA0</accession>
<feature type="compositionally biased region" description="Basic and acidic residues" evidence="1">
    <location>
        <begin position="12"/>
        <end position="23"/>
    </location>
</feature>
<proteinExistence type="predicted"/>
<dbReference type="InterPro" id="IPR056564">
    <property type="entry name" value="Ig-like_KY"/>
</dbReference>
<dbReference type="InterPro" id="IPR002931">
    <property type="entry name" value="Transglutaminase-like"/>
</dbReference>
<reference evidence="3 4" key="1">
    <citation type="submission" date="2022-12" db="EMBL/GenBank/DDBJ databases">
        <title>Chromosome-level genome of Tegillarca granosa.</title>
        <authorList>
            <person name="Kim J."/>
        </authorList>
    </citation>
    <scope>NUCLEOTIDE SEQUENCE [LARGE SCALE GENOMIC DNA]</scope>
    <source>
        <strain evidence="3">Teg-2019</strain>
        <tissue evidence="3">Adductor muscle</tissue>
    </source>
</reference>
<evidence type="ECO:0000259" key="2">
    <source>
        <dbReference type="SMART" id="SM00460"/>
    </source>
</evidence>
<dbReference type="Pfam" id="PF01841">
    <property type="entry name" value="Transglut_core"/>
    <property type="match status" value="1"/>
</dbReference>
<dbReference type="SUPFAM" id="SSF54001">
    <property type="entry name" value="Cysteine proteinases"/>
    <property type="match status" value="1"/>
</dbReference>
<feature type="domain" description="Transglutaminase-like" evidence="2">
    <location>
        <begin position="131"/>
        <end position="196"/>
    </location>
</feature>
<keyword evidence="4" id="KW-1185">Reference proteome</keyword>
<dbReference type="InterPro" id="IPR038765">
    <property type="entry name" value="Papain-like_cys_pep_sf"/>
</dbReference>
<protein>
    <recommendedName>
        <fullName evidence="2">Transglutaminase-like domain-containing protein</fullName>
    </recommendedName>
</protein>
<dbReference type="EMBL" id="JARBDR010000903">
    <property type="protein sequence ID" value="KAJ8304235.1"/>
    <property type="molecule type" value="Genomic_DNA"/>
</dbReference>
<dbReference type="Gene3D" id="3.10.620.30">
    <property type="match status" value="1"/>
</dbReference>
<dbReference type="PANTHER" id="PTHR47020">
    <property type="entry name" value="HILLARIN"/>
    <property type="match status" value="1"/>
</dbReference>
<evidence type="ECO:0000313" key="4">
    <source>
        <dbReference type="Proteomes" id="UP001217089"/>
    </source>
</evidence>
<name>A0ABQ9EGA0_TEGGR</name>
<dbReference type="Proteomes" id="UP001217089">
    <property type="component" value="Unassembled WGS sequence"/>
</dbReference>
<organism evidence="3 4">
    <name type="scientific">Tegillarca granosa</name>
    <name type="common">Malaysian cockle</name>
    <name type="synonym">Anadara granosa</name>
    <dbReference type="NCBI Taxonomy" id="220873"/>
    <lineage>
        <taxon>Eukaryota</taxon>
        <taxon>Metazoa</taxon>
        <taxon>Spiralia</taxon>
        <taxon>Lophotrochozoa</taxon>
        <taxon>Mollusca</taxon>
        <taxon>Bivalvia</taxon>
        <taxon>Autobranchia</taxon>
        <taxon>Pteriomorphia</taxon>
        <taxon>Arcoida</taxon>
        <taxon>Arcoidea</taxon>
        <taxon>Arcidae</taxon>
        <taxon>Tegillarca</taxon>
    </lineage>
</organism>
<dbReference type="PANTHER" id="PTHR47020:SF1">
    <property type="entry name" value="HILLARIN"/>
    <property type="match status" value="1"/>
</dbReference>
<dbReference type="SMART" id="SM00460">
    <property type="entry name" value="TGc"/>
    <property type="match status" value="1"/>
</dbReference>
<evidence type="ECO:0000313" key="3">
    <source>
        <dbReference type="EMBL" id="KAJ8304235.1"/>
    </source>
</evidence>
<feature type="region of interest" description="Disordered" evidence="1">
    <location>
        <begin position="1"/>
        <end position="23"/>
    </location>
</feature>
<evidence type="ECO:0000256" key="1">
    <source>
        <dbReference type="SAM" id="MobiDB-lite"/>
    </source>
</evidence>
<dbReference type="InterPro" id="IPR053041">
    <property type="entry name" value="Transglut-like_Superfamily_Mod"/>
</dbReference>